<dbReference type="KEGG" id="dcb:C3Y92_01390"/>
<organism evidence="6 7">
    <name type="scientific">Solidesulfovibrio carbinolicus</name>
    <dbReference type="NCBI Taxonomy" id="296842"/>
    <lineage>
        <taxon>Bacteria</taxon>
        <taxon>Pseudomonadati</taxon>
        <taxon>Thermodesulfobacteriota</taxon>
        <taxon>Desulfovibrionia</taxon>
        <taxon>Desulfovibrionales</taxon>
        <taxon>Desulfovibrionaceae</taxon>
        <taxon>Solidesulfovibrio</taxon>
    </lineage>
</organism>
<dbReference type="GO" id="GO:0005524">
    <property type="term" value="F:ATP binding"/>
    <property type="evidence" value="ECO:0007669"/>
    <property type="project" value="UniProtKB-KW"/>
</dbReference>
<keyword evidence="2" id="KW-0813">Transport</keyword>
<dbReference type="PANTHER" id="PTHR43117">
    <property type="entry name" value="OSMOPROTECTANT IMPORT ATP-BINDING PROTEIN OSMV"/>
    <property type="match status" value="1"/>
</dbReference>
<dbReference type="Pfam" id="PF00005">
    <property type="entry name" value="ABC_tran"/>
    <property type="match status" value="1"/>
</dbReference>
<name>A0A4P6HFY0_9BACT</name>
<reference evidence="6 7" key="1">
    <citation type="submission" date="2018-02" db="EMBL/GenBank/DDBJ databases">
        <title>Genome sequence of Desulfovibrio carbinolicus DSM 3852.</title>
        <authorList>
            <person name="Wilbanks E."/>
            <person name="Skennerton C.T."/>
            <person name="Orphan V.J."/>
        </authorList>
    </citation>
    <scope>NUCLEOTIDE SEQUENCE [LARGE SCALE GENOMIC DNA]</scope>
    <source>
        <strain evidence="6 7">DSM 3852</strain>
    </source>
</reference>
<dbReference type="InterPro" id="IPR003439">
    <property type="entry name" value="ABC_transporter-like_ATP-bd"/>
</dbReference>
<evidence type="ECO:0000256" key="2">
    <source>
        <dbReference type="ARBA" id="ARBA00022448"/>
    </source>
</evidence>
<dbReference type="EMBL" id="CP026538">
    <property type="protein sequence ID" value="QAZ65963.1"/>
    <property type="molecule type" value="Genomic_DNA"/>
</dbReference>
<accession>A0A4P6HFY0</accession>
<dbReference type="AlphaFoldDB" id="A0A4P6HFY0"/>
<evidence type="ECO:0000313" key="6">
    <source>
        <dbReference type="EMBL" id="QAZ65963.1"/>
    </source>
</evidence>
<keyword evidence="3" id="KW-0547">Nucleotide-binding</keyword>
<dbReference type="SMART" id="SM00382">
    <property type="entry name" value="AAA"/>
    <property type="match status" value="1"/>
</dbReference>
<dbReference type="SUPFAM" id="SSF52540">
    <property type="entry name" value="P-loop containing nucleoside triphosphate hydrolases"/>
    <property type="match status" value="1"/>
</dbReference>
<dbReference type="PANTHER" id="PTHR43117:SF4">
    <property type="entry name" value="OSMOPROTECTANT IMPORT ATP-BINDING PROTEIN OSMV"/>
    <property type="match status" value="1"/>
</dbReference>
<dbReference type="InterPro" id="IPR017871">
    <property type="entry name" value="ABC_transporter-like_CS"/>
</dbReference>
<dbReference type="GO" id="GO:0016887">
    <property type="term" value="F:ATP hydrolysis activity"/>
    <property type="evidence" value="ECO:0007669"/>
    <property type="project" value="InterPro"/>
</dbReference>
<evidence type="ECO:0000313" key="7">
    <source>
        <dbReference type="Proteomes" id="UP000293296"/>
    </source>
</evidence>
<dbReference type="OrthoDB" id="9776556at2"/>
<dbReference type="PROSITE" id="PS50893">
    <property type="entry name" value="ABC_TRANSPORTER_2"/>
    <property type="match status" value="1"/>
</dbReference>
<dbReference type="RefSeq" id="WP_129348783.1">
    <property type="nucleotide sequence ID" value="NZ_CP026538.1"/>
</dbReference>
<evidence type="ECO:0000256" key="1">
    <source>
        <dbReference type="ARBA" id="ARBA00005417"/>
    </source>
</evidence>
<dbReference type="PROSITE" id="PS00211">
    <property type="entry name" value="ABC_TRANSPORTER_1"/>
    <property type="match status" value="1"/>
</dbReference>
<dbReference type="Gene3D" id="3.40.50.300">
    <property type="entry name" value="P-loop containing nucleotide triphosphate hydrolases"/>
    <property type="match status" value="1"/>
</dbReference>
<evidence type="ECO:0000256" key="4">
    <source>
        <dbReference type="ARBA" id="ARBA00022840"/>
    </source>
</evidence>
<protein>
    <submittedName>
        <fullName evidence="6">ABC transporter</fullName>
    </submittedName>
</protein>
<dbReference type="InterPro" id="IPR027417">
    <property type="entry name" value="P-loop_NTPase"/>
</dbReference>
<comment type="similarity">
    <text evidence="1">Belongs to the ABC transporter superfamily.</text>
</comment>
<dbReference type="InterPro" id="IPR003593">
    <property type="entry name" value="AAA+_ATPase"/>
</dbReference>
<sequence>MTRKYPTFAAIWEALPPARDFFAAQGLPMPAPEAAPADYFAALTPDALAEVGTDAATLFARFADFLAALPRLRADAPRVASLTVRGGTGKDGRPERLDLTLVPGDVVALVGPTGSGKSRFLADVEWLADGDTPTGRRVLLDGKTADAAGRLAASGRLVAQLSQNMHFVMDLTVREFLIAHAESRLLADAPAAAEAVEGLANALAGEPFGPDTALTALSGGQSRALMIADVARLCASPIVLVDEIENAGIDRRKAISLLTGSGKIVLMATHDPLLALTAGRRLVFAAGAVAAVIETSPEEHASLAALAEADAKLAALRDSLRRGGSLCFSQEK</sequence>
<evidence type="ECO:0000259" key="5">
    <source>
        <dbReference type="PROSITE" id="PS50893"/>
    </source>
</evidence>
<gene>
    <name evidence="6" type="ORF">C3Y92_01390</name>
</gene>
<keyword evidence="4" id="KW-0067">ATP-binding</keyword>
<evidence type="ECO:0000256" key="3">
    <source>
        <dbReference type="ARBA" id="ARBA00022741"/>
    </source>
</evidence>
<keyword evidence="7" id="KW-1185">Reference proteome</keyword>
<proteinExistence type="inferred from homology"/>
<feature type="domain" description="ABC transporter" evidence="5">
    <location>
        <begin position="77"/>
        <end position="312"/>
    </location>
</feature>
<dbReference type="Proteomes" id="UP000293296">
    <property type="component" value="Chromosome"/>
</dbReference>